<dbReference type="EMBL" id="JACDUT010000009">
    <property type="protein sequence ID" value="MBA2876093.1"/>
    <property type="molecule type" value="Genomic_DNA"/>
</dbReference>
<name>A0A7V9Z8N0_9BACL</name>
<keyword evidence="2" id="KW-1185">Reference proteome</keyword>
<gene>
    <name evidence="1" type="ORF">HNR31_002888</name>
</gene>
<protein>
    <submittedName>
        <fullName evidence="1">Uncharacterized protein</fullName>
    </submittedName>
</protein>
<evidence type="ECO:0000313" key="2">
    <source>
        <dbReference type="Proteomes" id="UP000523087"/>
    </source>
</evidence>
<reference evidence="1 2" key="1">
    <citation type="submission" date="2020-07" db="EMBL/GenBank/DDBJ databases">
        <title>Genomic Encyclopedia of Type Strains, Phase IV (KMG-IV): sequencing the most valuable type-strain genomes for metagenomic binning, comparative biology and taxonomic classification.</title>
        <authorList>
            <person name="Goeker M."/>
        </authorList>
    </citation>
    <scope>NUCLEOTIDE SEQUENCE [LARGE SCALE GENOMIC DNA]</scope>
    <source>
        <strain evidence="1 2">DSM 15730</strain>
    </source>
</reference>
<accession>A0A7V9Z8N0</accession>
<comment type="caution">
    <text evidence="1">The sequence shown here is derived from an EMBL/GenBank/DDBJ whole genome shotgun (WGS) entry which is preliminary data.</text>
</comment>
<proteinExistence type="predicted"/>
<dbReference type="Proteomes" id="UP000523087">
    <property type="component" value="Unassembled WGS sequence"/>
</dbReference>
<organism evidence="1 2">
    <name type="scientific">Thermaerobacillus caldiproteolyticus</name>
    <dbReference type="NCBI Taxonomy" id="247480"/>
    <lineage>
        <taxon>Bacteria</taxon>
        <taxon>Bacillati</taxon>
        <taxon>Bacillota</taxon>
        <taxon>Bacilli</taxon>
        <taxon>Bacillales</taxon>
        <taxon>Anoxybacillaceae</taxon>
        <taxon>Thermaerobacillus</taxon>
    </lineage>
</organism>
<evidence type="ECO:0000313" key="1">
    <source>
        <dbReference type="EMBL" id="MBA2876093.1"/>
    </source>
</evidence>
<dbReference type="AlphaFoldDB" id="A0A7V9Z8N0"/>
<sequence>MEWFERDGDIKLPSRFKMDTPIVSYILYWANSWSVYYEHKYV</sequence>
<dbReference type="RefSeq" id="WP_258561086.1">
    <property type="nucleotide sequence ID" value="NZ_CP064060.1"/>
</dbReference>